<dbReference type="OrthoDB" id="161547at2"/>
<name>A0A402A2D4_9CHLR</name>
<dbReference type="Proteomes" id="UP000287352">
    <property type="component" value="Unassembled WGS sequence"/>
</dbReference>
<gene>
    <name evidence="3" type="ORF">KTT_31620</name>
</gene>
<protein>
    <submittedName>
        <fullName evidence="3">Uncharacterized protein</fullName>
    </submittedName>
</protein>
<feature type="transmembrane region" description="Helical" evidence="2">
    <location>
        <begin position="193"/>
        <end position="215"/>
    </location>
</feature>
<dbReference type="RefSeq" id="WP_126580845.1">
    <property type="nucleotide sequence ID" value="NZ_BIFR01000001.1"/>
</dbReference>
<proteinExistence type="predicted"/>
<organism evidence="3 4">
    <name type="scientific">Tengunoibacter tsumagoiensis</name>
    <dbReference type="NCBI Taxonomy" id="2014871"/>
    <lineage>
        <taxon>Bacteria</taxon>
        <taxon>Bacillati</taxon>
        <taxon>Chloroflexota</taxon>
        <taxon>Ktedonobacteria</taxon>
        <taxon>Ktedonobacterales</taxon>
        <taxon>Dictyobacteraceae</taxon>
        <taxon>Tengunoibacter</taxon>
    </lineage>
</organism>
<keyword evidence="2" id="KW-1133">Transmembrane helix</keyword>
<dbReference type="AlphaFoldDB" id="A0A402A2D4"/>
<evidence type="ECO:0000313" key="4">
    <source>
        <dbReference type="Proteomes" id="UP000287352"/>
    </source>
</evidence>
<reference evidence="4" key="1">
    <citation type="submission" date="2018-12" db="EMBL/GenBank/DDBJ databases">
        <title>Tengunoibacter tsumagoiensis gen. nov., sp. nov., Dictyobacter kobayashii sp. nov., D. alpinus sp. nov., and D. joshuensis sp. nov. and description of Dictyobacteraceae fam. nov. within the order Ktedonobacterales isolated from Tengu-no-mugimeshi.</title>
        <authorList>
            <person name="Wang C.M."/>
            <person name="Zheng Y."/>
            <person name="Sakai Y."/>
            <person name="Toyoda A."/>
            <person name="Minakuchi Y."/>
            <person name="Abe K."/>
            <person name="Yokota A."/>
            <person name="Yabe S."/>
        </authorList>
    </citation>
    <scope>NUCLEOTIDE SEQUENCE [LARGE SCALE GENOMIC DNA]</scope>
    <source>
        <strain evidence="4">Uno3</strain>
    </source>
</reference>
<dbReference type="EMBL" id="BIFR01000001">
    <property type="protein sequence ID" value="GCE13303.1"/>
    <property type="molecule type" value="Genomic_DNA"/>
</dbReference>
<sequence>MASTPVKKRSRTSGKHHSSQQFLVKPSSIPPRASAHPSAIVRVRPRSARFLFPEAEEDVTRIPTWPQSATWHYESPGFAAVSSLPSLSLIVAEAASHPDLTIDDVDTYPEQVSSALVEKKRRFALIDTLPLLHSSFQPRSERGLWMRQSLPISDEDRQSVTFFEFQVSGKRLVFSRWLDQLRWWLLRPGRLEYLFWLGGTMLLCCCTGIFFWLLFMCLGCGAL</sequence>
<evidence type="ECO:0000256" key="1">
    <source>
        <dbReference type="SAM" id="MobiDB-lite"/>
    </source>
</evidence>
<comment type="caution">
    <text evidence="3">The sequence shown here is derived from an EMBL/GenBank/DDBJ whole genome shotgun (WGS) entry which is preliminary data.</text>
</comment>
<keyword evidence="2" id="KW-0812">Transmembrane</keyword>
<feature type="region of interest" description="Disordered" evidence="1">
    <location>
        <begin position="1"/>
        <end position="38"/>
    </location>
</feature>
<feature type="compositionally biased region" description="Basic residues" evidence="1">
    <location>
        <begin position="1"/>
        <end position="18"/>
    </location>
</feature>
<keyword evidence="4" id="KW-1185">Reference proteome</keyword>
<keyword evidence="2" id="KW-0472">Membrane</keyword>
<evidence type="ECO:0000256" key="2">
    <source>
        <dbReference type="SAM" id="Phobius"/>
    </source>
</evidence>
<accession>A0A402A2D4</accession>
<evidence type="ECO:0000313" key="3">
    <source>
        <dbReference type="EMBL" id="GCE13303.1"/>
    </source>
</evidence>